<protein>
    <recommendedName>
        <fullName evidence="8">Permease IIC component</fullName>
    </recommendedName>
</protein>
<dbReference type="GO" id="GO:0008982">
    <property type="term" value="F:protein-N(PI)-phosphohistidine-sugar phosphotransferase activity"/>
    <property type="evidence" value="ECO:0007669"/>
    <property type="project" value="UniProtKB-UniRule"/>
</dbReference>
<dbReference type="InterPro" id="IPR004796">
    <property type="entry name" value="PTS_IIC_cello"/>
</dbReference>
<evidence type="ECO:0000256" key="6">
    <source>
        <dbReference type="ARBA" id="ARBA00022989"/>
    </source>
</evidence>
<keyword evidence="5 9" id="KW-0812">Transmembrane</keyword>
<feature type="domain" description="PTS EIIC type-3" evidence="10">
    <location>
        <begin position="8"/>
        <end position="406"/>
    </location>
</feature>
<keyword evidence="7 8" id="KW-0472">Membrane</keyword>
<dbReference type="NCBIfam" id="TIGR00410">
    <property type="entry name" value="lacE"/>
    <property type="match status" value="1"/>
</dbReference>
<dbReference type="Pfam" id="PF02378">
    <property type="entry name" value="PTS_EIIC"/>
    <property type="match status" value="1"/>
</dbReference>
<dbReference type="PIRSF" id="PIRSF006351">
    <property type="entry name" value="PTS_EIIC-Cellobiose"/>
    <property type="match status" value="1"/>
</dbReference>
<comment type="function">
    <text evidence="8">The phosphoenolpyruvate-dependent sugar phosphotransferase system (PTS), a major carbohydrate active -transport system, catalyzes the phosphorylation of incoming sugar substrates concomitant with their translocation across the cell membrane.</text>
</comment>
<sequence>MNQSSAKVSDKLQYYMGVFSGNVIIKTISQGMFKLFPLTAVGSLAALLSNLGIPPYQDFIAKTGIESVLQLGTTITMGLISIYVVAALSYEMADHYRKNKATAVLFALMSFFIVTPIGSFVDGEATISAISLDYLGSKGMFVGMIVAMVVTKLYAFILDKKWIIKMPASVPPNVSTSFAALIPGFIIGLLMLLVNWLFSLTAYTNIHDFIYAILQKPLEGMGSSIWALMFLMFFSEVLWFFGIHGSMTTSAILYTLYQPLDIANLEAFMAHSDLPNIITKTFIDTFKGPRHLALALVLLLMTRSKHLKTVGKIAIAPGFFGISEPMKFGIPMILNPVIFIPMTLAPVISVASAYLATLLGILPRITGVNVGLPFPFIGAAISTNSWRGAAFSIFQMVLIMLLYIPFIKILDKQNLKDEQEPQL</sequence>
<evidence type="ECO:0000256" key="9">
    <source>
        <dbReference type="SAM" id="Phobius"/>
    </source>
</evidence>
<dbReference type="GO" id="GO:0009401">
    <property type="term" value="P:phosphoenolpyruvate-dependent sugar phosphotransferase system"/>
    <property type="evidence" value="ECO:0007669"/>
    <property type="project" value="InterPro"/>
</dbReference>
<evidence type="ECO:0000256" key="2">
    <source>
        <dbReference type="ARBA" id="ARBA00022448"/>
    </source>
</evidence>
<comment type="subcellular location">
    <subcellularLocation>
        <location evidence="1">Cell membrane</location>
        <topology evidence="1">Multi-pass membrane protein</topology>
    </subcellularLocation>
</comment>
<comment type="caution">
    <text evidence="11">The sequence shown here is derived from an EMBL/GenBank/DDBJ whole genome shotgun (WGS) entry which is preliminary data.</text>
</comment>
<keyword evidence="12" id="KW-1185">Reference proteome</keyword>
<keyword evidence="6 9" id="KW-1133">Transmembrane helix</keyword>
<dbReference type="InterPro" id="IPR004501">
    <property type="entry name" value="PTS_EIIC_3"/>
</dbReference>
<name>A0A940P7D2_9ENTE</name>
<feature type="transmembrane region" description="Helical" evidence="9">
    <location>
        <begin position="102"/>
        <end position="121"/>
    </location>
</feature>
<dbReference type="EMBL" id="JAEEGA010000013">
    <property type="protein sequence ID" value="MBP1043024.1"/>
    <property type="molecule type" value="Genomic_DNA"/>
</dbReference>
<feature type="transmembrane region" description="Helical" evidence="9">
    <location>
        <begin position="178"/>
        <end position="203"/>
    </location>
</feature>
<dbReference type="PANTHER" id="PTHR33989">
    <property type="match status" value="1"/>
</dbReference>
<evidence type="ECO:0000313" key="12">
    <source>
        <dbReference type="Proteomes" id="UP000674938"/>
    </source>
</evidence>
<feature type="transmembrane region" description="Helical" evidence="9">
    <location>
        <begin position="35"/>
        <end position="56"/>
    </location>
</feature>
<dbReference type="InterPro" id="IPR051088">
    <property type="entry name" value="PTS_Sugar-EIIC/EIIB"/>
</dbReference>
<dbReference type="AlphaFoldDB" id="A0A940P7D2"/>
<keyword evidence="3 8" id="KW-1003">Cell membrane</keyword>
<dbReference type="PROSITE" id="PS51105">
    <property type="entry name" value="PTS_EIIC_TYPE_3"/>
    <property type="match status" value="1"/>
</dbReference>
<gene>
    <name evidence="11" type="ORF">I6N95_18575</name>
</gene>
<reference evidence="11" key="1">
    <citation type="submission" date="2020-12" db="EMBL/GenBank/DDBJ databases">
        <title>Vagococcus allomyrinae sp. nov. and Enterococcus lavae sp. nov., isolated from the larvae of Allomyrina dichotoma.</title>
        <authorList>
            <person name="Lee S.D."/>
        </authorList>
    </citation>
    <scope>NUCLEOTIDE SEQUENCE</scope>
    <source>
        <strain evidence="11">BWB3-3</strain>
    </source>
</reference>
<dbReference type="RefSeq" id="WP_209530835.1">
    <property type="nucleotide sequence ID" value="NZ_JAEEGA010000013.1"/>
</dbReference>
<dbReference type="Proteomes" id="UP000674938">
    <property type="component" value="Unassembled WGS sequence"/>
</dbReference>
<proteinExistence type="predicted"/>
<dbReference type="GO" id="GO:0005886">
    <property type="term" value="C:plasma membrane"/>
    <property type="evidence" value="ECO:0007669"/>
    <property type="project" value="UniProtKB-SubCell"/>
</dbReference>
<feature type="transmembrane region" description="Helical" evidence="9">
    <location>
        <begin position="68"/>
        <end position="90"/>
    </location>
</feature>
<accession>A0A940P7D2</accession>
<evidence type="ECO:0000256" key="7">
    <source>
        <dbReference type="ARBA" id="ARBA00023136"/>
    </source>
</evidence>
<organism evidence="11 12">
    <name type="scientific">Vagococcus allomyrinae</name>
    <dbReference type="NCBI Taxonomy" id="2794353"/>
    <lineage>
        <taxon>Bacteria</taxon>
        <taxon>Bacillati</taxon>
        <taxon>Bacillota</taxon>
        <taxon>Bacilli</taxon>
        <taxon>Lactobacillales</taxon>
        <taxon>Enterococcaceae</taxon>
        <taxon>Vagococcus</taxon>
    </lineage>
</organism>
<evidence type="ECO:0000256" key="8">
    <source>
        <dbReference type="PIRNR" id="PIRNR006351"/>
    </source>
</evidence>
<evidence type="ECO:0000313" key="11">
    <source>
        <dbReference type="EMBL" id="MBP1043024.1"/>
    </source>
</evidence>
<dbReference type="PANTHER" id="PTHR33989:SF4">
    <property type="entry name" value="PTS SYSTEM N,N'-DIACETYLCHITOBIOSE-SPECIFIC EIIC COMPONENT"/>
    <property type="match status" value="1"/>
</dbReference>
<evidence type="ECO:0000256" key="1">
    <source>
        <dbReference type="ARBA" id="ARBA00004651"/>
    </source>
</evidence>
<keyword evidence="2 8" id="KW-0813">Transport</keyword>
<evidence type="ECO:0000256" key="5">
    <source>
        <dbReference type="ARBA" id="ARBA00022692"/>
    </source>
</evidence>
<dbReference type="InterPro" id="IPR003352">
    <property type="entry name" value="PTS_EIIC"/>
</dbReference>
<evidence type="ECO:0000256" key="3">
    <source>
        <dbReference type="ARBA" id="ARBA00022475"/>
    </source>
</evidence>
<evidence type="ECO:0000259" key="10">
    <source>
        <dbReference type="PROSITE" id="PS51105"/>
    </source>
</evidence>
<feature type="transmembrane region" description="Helical" evidence="9">
    <location>
        <begin position="223"/>
        <end position="243"/>
    </location>
</feature>
<evidence type="ECO:0000256" key="4">
    <source>
        <dbReference type="ARBA" id="ARBA00022597"/>
    </source>
</evidence>
<feature type="transmembrane region" description="Helical" evidence="9">
    <location>
        <begin position="337"/>
        <end position="365"/>
    </location>
</feature>
<feature type="transmembrane region" description="Helical" evidence="9">
    <location>
        <begin position="385"/>
        <end position="406"/>
    </location>
</feature>
<dbReference type="GO" id="GO:1901264">
    <property type="term" value="P:carbohydrate derivative transport"/>
    <property type="evidence" value="ECO:0007669"/>
    <property type="project" value="TreeGrafter"/>
</dbReference>
<keyword evidence="4 8" id="KW-0762">Sugar transport</keyword>
<feature type="transmembrane region" description="Helical" evidence="9">
    <location>
        <begin position="141"/>
        <end position="158"/>
    </location>
</feature>